<dbReference type="PROSITE" id="PS00912">
    <property type="entry name" value="DHODEHASE_2"/>
    <property type="match status" value="1"/>
</dbReference>
<dbReference type="NCBIfam" id="TIGR01036">
    <property type="entry name" value="pyrD_sub2"/>
    <property type="match status" value="1"/>
</dbReference>
<dbReference type="OrthoDB" id="9794954at2"/>
<dbReference type="Proteomes" id="UP000320390">
    <property type="component" value="Chromosome"/>
</dbReference>
<comment type="subcellular location">
    <subcellularLocation>
        <location evidence="3">Membrane</location>
    </subcellularLocation>
</comment>
<evidence type="ECO:0000256" key="10">
    <source>
        <dbReference type="ARBA" id="ARBA00022975"/>
    </source>
</evidence>
<dbReference type="InterPro" id="IPR005719">
    <property type="entry name" value="Dihydroorotate_DH_2"/>
</dbReference>
<dbReference type="GO" id="GO:0106430">
    <property type="term" value="F:dihydroorotate dehydrogenase (quinone) activity"/>
    <property type="evidence" value="ECO:0007669"/>
    <property type="project" value="UniProtKB-EC"/>
</dbReference>
<evidence type="ECO:0000259" key="15">
    <source>
        <dbReference type="Pfam" id="PF01180"/>
    </source>
</evidence>
<evidence type="ECO:0000256" key="4">
    <source>
        <dbReference type="ARBA" id="ARBA00005161"/>
    </source>
</evidence>
<evidence type="ECO:0000256" key="3">
    <source>
        <dbReference type="ARBA" id="ARBA00004370"/>
    </source>
</evidence>
<dbReference type="InterPro" id="IPR001295">
    <property type="entry name" value="Dihydroorotate_DH_CS"/>
</dbReference>
<protein>
    <recommendedName>
        <fullName evidence="7 14">Dihydroorotate dehydrogenase (quinone)</fullName>
        <ecNumber evidence="6 14">1.3.5.2</ecNumber>
    </recommendedName>
</protein>
<evidence type="ECO:0000256" key="2">
    <source>
        <dbReference type="ARBA" id="ARBA00003125"/>
    </source>
</evidence>
<name>A0A518EY93_9BACT</name>
<gene>
    <name evidence="16" type="primary">pyrD</name>
    <name evidence="16" type="ORF">Poly30_46140</name>
</gene>
<organism evidence="16 17">
    <name type="scientific">Saltatorellus ferox</name>
    <dbReference type="NCBI Taxonomy" id="2528018"/>
    <lineage>
        <taxon>Bacteria</taxon>
        <taxon>Pseudomonadati</taxon>
        <taxon>Planctomycetota</taxon>
        <taxon>Planctomycetia</taxon>
        <taxon>Planctomycetia incertae sedis</taxon>
        <taxon>Saltatorellus</taxon>
    </lineage>
</organism>
<comment type="similarity">
    <text evidence="5">Belongs to the dihydroorotate dehydrogenase family. Type 2 subfamily.</text>
</comment>
<keyword evidence="12" id="KW-0472">Membrane</keyword>
<dbReference type="EMBL" id="CP036434">
    <property type="protein sequence ID" value="QDV09057.1"/>
    <property type="molecule type" value="Genomic_DNA"/>
</dbReference>
<evidence type="ECO:0000313" key="17">
    <source>
        <dbReference type="Proteomes" id="UP000320390"/>
    </source>
</evidence>
<evidence type="ECO:0000256" key="5">
    <source>
        <dbReference type="ARBA" id="ARBA00005359"/>
    </source>
</evidence>
<dbReference type="CDD" id="cd04738">
    <property type="entry name" value="DHOD_2_like"/>
    <property type="match status" value="1"/>
</dbReference>
<evidence type="ECO:0000256" key="9">
    <source>
        <dbReference type="ARBA" id="ARBA00022643"/>
    </source>
</evidence>
<comment type="cofactor">
    <cofactor evidence="1">
        <name>FMN</name>
        <dbReference type="ChEBI" id="CHEBI:58210"/>
    </cofactor>
</comment>
<dbReference type="AlphaFoldDB" id="A0A518EY93"/>
<sequence>MASLYRALRPVLFRASAETAHHAGIRLGRLGQLAPPLVRALYAPSLSAADRARLRVDVLGQSFPTPVGIAAGLDKNGELVRLWPGLGLGFCEVGSVSALPSAGNPKPRAFRLPEDEALINRMGLNNHGAEAIAARLARTGRPKDFRLAINIAKTHSPDILGDAGIEDFVASTRALLPHADFLVLNVSCPNTAEGKTFESPEALAPLLDAVLTERARQGSKVPVLVKLSPPAARTSDTVMDSGAIDALLDLVLERDIGGFVATNTASDRAGLKHTSAARIEEIGRGGLSGAPIRERANAMVRHLYRRVGDRAVIVGVGGIDSIESAYERVLSGASLIELYTGLVFQGPGLAGEIIEGLARCLERDGFESLQTAVGSRA</sequence>
<dbReference type="Gene3D" id="3.20.20.70">
    <property type="entry name" value="Aldolase class I"/>
    <property type="match status" value="1"/>
</dbReference>
<dbReference type="PANTHER" id="PTHR48109:SF4">
    <property type="entry name" value="DIHYDROOROTATE DEHYDROGENASE (QUINONE), MITOCHONDRIAL"/>
    <property type="match status" value="1"/>
</dbReference>
<comment type="catalytic activity">
    <reaction evidence="13">
        <text>(S)-dihydroorotate + a quinone = orotate + a quinol</text>
        <dbReference type="Rhea" id="RHEA:30187"/>
        <dbReference type="ChEBI" id="CHEBI:24646"/>
        <dbReference type="ChEBI" id="CHEBI:30839"/>
        <dbReference type="ChEBI" id="CHEBI:30864"/>
        <dbReference type="ChEBI" id="CHEBI:132124"/>
        <dbReference type="EC" id="1.3.5.2"/>
    </reaction>
</comment>
<keyword evidence="10" id="KW-0665">Pyrimidine biosynthesis</keyword>
<reference evidence="16 17" key="1">
    <citation type="submission" date="2019-02" db="EMBL/GenBank/DDBJ databases">
        <title>Deep-cultivation of Planctomycetes and their phenomic and genomic characterization uncovers novel biology.</title>
        <authorList>
            <person name="Wiegand S."/>
            <person name="Jogler M."/>
            <person name="Boedeker C."/>
            <person name="Pinto D."/>
            <person name="Vollmers J."/>
            <person name="Rivas-Marin E."/>
            <person name="Kohn T."/>
            <person name="Peeters S.H."/>
            <person name="Heuer A."/>
            <person name="Rast P."/>
            <person name="Oberbeckmann S."/>
            <person name="Bunk B."/>
            <person name="Jeske O."/>
            <person name="Meyerdierks A."/>
            <person name="Storesund J.E."/>
            <person name="Kallscheuer N."/>
            <person name="Luecker S."/>
            <person name="Lage O.M."/>
            <person name="Pohl T."/>
            <person name="Merkel B.J."/>
            <person name="Hornburger P."/>
            <person name="Mueller R.-W."/>
            <person name="Bruemmer F."/>
            <person name="Labrenz M."/>
            <person name="Spormann A.M."/>
            <person name="Op den Camp H."/>
            <person name="Overmann J."/>
            <person name="Amann R."/>
            <person name="Jetten M.S.M."/>
            <person name="Mascher T."/>
            <person name="Medema M.H."/>
            <person name="Devos D.P."/>
            <person name="Kaster A.-K."/>
            <person name="Ovreas L."/>
            <person name="Rohde M."/>
            <person name="Galperin M.Y."/>
            <person name="Jogler C."/>
        </authorList>
    </citation>
    <scope>NUCLEOTIDE SEQUENCE [LARGE SCALE GENOMIC DNA]</scope>
    <source>
        <strain evidence="16 17">Poly30</strain>
    </source>
</reference>
<dbReference type="SUPFAM" id="SSF51395">
    <property type="entry name" value="FMN-linked oxidoreductases"/>
    <property type="match status" value="1"/>
</dbReference>
<dbReference type="Pfam" id="PF01180">
    <property type="entry name" value="DHO_dh"/>
    <property type="match status" value="1"/>
</dbReference>
<keyword evidence="9" id="KW-0288">FMN</keyword>
<evidence type="ECO:0000256" key="7">
    <source>
        <dbReference type="ARBA" id="ARBA00018366"/>
    </source>
</evidence>
<evidence type="ECO:0000256" key="8">
    <source>
        <dbReference type="ARBA" id="ARBA00022630"/>
    </source>
</evidence>
<dbReference type="UniPathway" id="UPA00070">
    <property type="reaction ID" value="UER00946"/>
</dbReference>
<comment type="pathway">
    <text evidence="4">Pyrimidine metabolism; UMP biosynthesis via de novo pathway; orotate from (S)-dihydroorotate (quinone route): step 1/1.</text>
</comment>
<dbReference type="GO" id="GO:0044205">
    <property type="term" value="P:'de novo' UMP biosynthetic process"/>
    <property type="evidence" value="ECO:0007669"/>
    <property type="project" value="UniProtKB-UniPathway"/>
</dbReference>
<dbReference type="NCBIfam" id="NF003652">
    <property type="entry name" value="PRK05286.2-5"/>
    <property type="match status" value="1"/>
</dbReference>
<evidence type="ECO:0000256" key="14">
    <source>
        <dbReference type="NCBIfam" id="TIGR01036"/>
    </source>
</evidence>
<proteinExistence type="inferred from homology"/>
<evidence type="ECO:0000256" key="6">
    <source>
        <dbReference type="ARBA" id="ARBA00012791"/>
    </source>
</evidence>
<evidence type="ECO:0000256" key="11">
    <source>
        <dbReference type="ARBA" id="ARBA00023002"/>
    </source>
</evidence>
<feature type="domain" description="Dihydroorotate dehydrogenase catalytic" evidence="15">
    <location>
        <begin position="54"/>
        <end position="361"/>
    </location>
</feature>
<dbReference type="PANTHER" id="PTHR48109">
    <property type="entry name" value="DIHYDROOROTATE DEHYDROGENASE (QUINONE), MITOCHONDRIAL-RELATED"/>
    <property type="match status" value="1"/>
</dbReference>
<evidence type="ECO:0000313" key="16">
    <source>
        <dbReference type="EMBL" id="QDV09057.1"/>
    </source>
</evidence>
<keyword evidence="11 16" id="KW-0560">Oxidoreductase</keyword>
<dbReference type="InterPro" id="IPR005720">
    <property type="entry name" value="Dihydroorotate_DH_cat"/>
</dbReference>
<comment type="function">
    <text evidence="2">Catalyzes the conversion of dihydroorotate to orotate with quinone as electron acceptor.</text>
</comment>
<dbReference type="EC" id="1.3.5.2" evidence="6 14"/>
<accession>A0A518EY93</accession>
<dbReference type="InterPro" id="IPR050074">
    <property type="entry name" value="DHO_dehydrogenase"/>
</dbReference>
<dbReference type="GO" id="GO:0005737">
    <property type="term" value="C:cytoplasm"/>
    <property type="evidence" value="ECO:0007669"/>
    <property type="project" value="InterPro"/>
</dbReference>
<dbReference type="GO" id="GO:0016020">
    <property type="term" value="C:membrane"/>
    <property type="evidence" value="ECO:0007669"/>
    <property type="project" value="UniProtKB-SubCell"/>
</dbReference>
<dbReference type="RefSeq" id="WP_145202785.1">
    <property type="nucleotide sequence ID" value="NZ_CP036434.1"/>
</dbReference>
<evidence type="ECO:0000256" key="1">
    <source>
        <dbReference type="ARBA" id="ARBA00001917"/>
    </source>
</evidence>
<evidence type="ECO:0000256" key="12">
    <source>
        <dbReference type="ARBA" id="ARBA00023136"/>
    </source>
</evidence>
<dbReference type="GO" id="GO:0006207">
    <property type="term" value="P:'de novo' pyrimidine nucleobase biosynthetic process"/>
    <property type="evidence" value="ECO:0007669"/>
    <property type="project" value="UniProtKB-UniRule"/>
</dbReference>
<keyword evidence="17" id="KW-1185">Reference proteome</keyword>
<evidence type="ECO:0000256" key="13">
    <source>
        <dbReference type="ARBA" id="ARBA00048639"/>
    </source>
</evidence>
<dbReference type="InterPro" id="IPR013785">
    <property type="entry name" value="Aldolase_TIM"/>
</dbReference>
<keyword evidence="8" id="KW-0285">Flavoprotein</keyword>